<reference evidence="3" key="1">
    <citation type="submission" date="2017-02" db="UniProtKB">
        <authorList>
            <consortium name="WormBaseParasite"/>
        </authorList>
    </citation>
    <scope>IDENTIFICATION</scope>
</reference>
<evidence type="ECO:0000313" key="2">
    <source>
        <dbReference type="Proteomes" id="UP000038045"/>
    </source>
</evidence>
<protein>
    <submittedName>
        <fullName evidence="3">Uncharacterized protein</fullName>
    </submittedName>
</protein>
<dbReference type="WBParaSite" id="PTRK_0000504800.1">
    <property type="protein sequence ID" value="PTRK_0000504800.1"/>
    <property type="gene ID" value="PTRK_0000504800"/>
</dbReference>
<evidence type="ECO:0000256" key="1">
    <source>
        <dbReference type="SAM" id="MobiDB-lite"/>
    </source>
</evidence>
<evidence type="ECO:0000313" key="3">
    <source>
        <dbReference type="WBParaSite" id="PTRK_0000504800.1"/>
    </source>
</evidence>
<dbReference type="AlphaFoldDB" id="A0A0N4ZBZ2"/>
<sequence length="305" mass="33791">MNAPKFVTTPPGGNTSSFHNCHHTPTNYNHDLSHFQNIFPAPPKNSLRRSTRSETHLTDMRNFAHPSEKAICPQVHQKMAEFICNEELMKNTRLPGVSSTSSLRKFCDKKGCSNESIEKCDQTSLYTSFHPLSSLLLRGKNSSNQKNINSLTISEERESDIVEVPIKPRIRRTSSASHIEYLIQDLSLLNTTESNNMLSSKDSSQVSNIKLNQDGLTMTLDKAKSTSSLATNVENSVSSNSWFTKPENSSTINKNAKELNDSNNSSSTALNKSGSVLGFFGKGIFGQPVPANKSETTRYILTLEQ</sequence>
<dbReference type="Proteomes" id="UP000038045">
    <property type="component" value="Unplaced"/>
</dbReference>
<organism evidence="2 3">
    <name type="scientific">Parastrongyloides trichosuri</name>
    <name type="common">Possum-specific nematode worm</name>
    <dbReference type="NCBI Taxonomy" id="131310"/>
    <lineage>
        <taxon>Eukaryota</taxon>
        <taxon>Metazoa</taxon>
        <taxon>Ecdysozoa</taxon>
        <taxon>Nematoda</taxon>
        <taxon>Chromadorea</taxon>
        <taxon>Rhabditida</taxon>
        <taxon>Tylenchina</taxon>
        <taxon>Panagrolaimomorpha</taxon>
        <taxon>Strongyloidoidea</taxon>
        <taxon>Strongyloididae</taxon>
        <taxon>Parastrongyloides</taxon>
    </lineage>
</organism>
<feature type="region of interest" description="Disordered" evidence="1">
    <location>
        <begin position="239"/>
        <end position="267"/>
    </location>
</feature>
<accession>A0A0N4ZBZ2</accession>
<keyword evidence="2" id="KW-1185">Reference proteome</keyword>
<feature type="compositionally biased region" description="Polar residues" evidence="1">
    <location>
        <begin position="239"/>
        <end position="254"/>
    </location>
</feature>
<proteinExistence type="predicted"/>
<name>A0A0N4ZBZ2_PARTI</name>